<dbReference type="STRING" id="398579.Spea_2241"/>
<organism evidence="1 2">
    <name type="scientific">Shewanella pealeana (strain ATCC 700345 / ANG-SQ1)</name>
    <dbReference type="NCBI Taxonomy" id="398579"/>
    <lineage>
        <taxon>Bacteria</taxon>
        <taxon>Pseudomonadati</taxon>
        <taxon>Pseudomonadota</taxon>
        <taxon>Gammaproteobacteria</taxon>
        <taxon>Alteromonadales</taxon>
        <taxon>Shewanellaceae</taxon>
        <taxon>Shewanella</taxon>
    </lineage>
</organism>
<evidence type="ECO:0000313" key="1">
    <source>
        <dbReference type="EMBL" id="ABV87561.1"/>
    </source>
</evidence>
<dbReference type="PANTHER" id="PTHR36978:SF4">
    <property type="entry name" value="P-LOOP CONTAINING NUCLEOSIDE TRIPHOSPHATE HYDROLASE PROTEIN"/>
    <property type="match status" value="1"/>
</dbReference>
<dbReference type="InterPro" id="IPR027417">
    <property type="entry name" value="P-loop_NTPase"/>
</dbReference>
<dbReference type="AlphaFoldDB" id="A8H4S4"/>
<dbReference type="SUPFAM" id="SSF52540">
    <property type="entry name" value="P-loop containing nucleoside triphosphate hydrolases"/>
    <property type="match status" value="1"/>
</dbReference>
<proteinExistence type="predicted"/>
<keyword evidence="2" id="KW-1185">Reference proteome</keyword>
<evidence type="ECO:0000313" key="2">
    <source>
        <dbReference type="Proteomes" id="UP000002608"/>
    </source>
</evidence>
<dbReference type="HOGENOM" id="CLU_084474_0_0_6"/>
<dbReference type="InterPro" id="IPR040632">
    <property type="entry name" value="Sulfotransfer_4"/>
</dbReference>
<dbReference type="KEGG" id="spl:Spea_2241"/>
<dbReference type="Gene3D" id="3.40.50.300">
    <property type="entry name" value="P-loop containing nucleotide triphosphate hydrolases"/>
    <property type="match status" value="1"/>
</dbReference>
<dbReference type="PANTHER" id="PTHR36978">
    <property type="entry name" value="P-LOOP CONTAINING NUCLEOTIDE TRIPHOSPHATE HYDROLASE"/>
    <property type="match status" value="1"/>
</dbReference>
<dbReference type="eggNOG" id="COG1216">
    <property type="taxonomic scope" value="Bacteria"/>
</dbReference>
<reference evidence="1 2" key="1">
    <citation type="submission" date="2007-10" db="EMBL/GenBank/DDBJ databases">
        <title>Complete sequence of Shewanella pealeana ATCC 700345.</title>
        <authorList>
            <consortium name="US DOE Joint Genome Institute"/>
            <person name="Copeland A."/>
            <person name="Lucas S."/>
            <person name="Lapidus A."/>
            <person name="Barry K."/>
            <person name="Glavina del Rio T."/>
            <person name="Dalin E."/>
            <person name="Tice H."/>
            <person name="Pitluck S."/>
            <person name="Chertkov O."/>
            <person name="Brettin T."/>
            <person name="Bruce D."/>
            <person name="Detter J.C."/>
            <person name="Han C."/>
            <person name="Schmutz J."/>
            <person name="Larimer F."/>
            <person name="Land M."/>
            <person name="Hauser L."/>
            <person name="Kyrpides N."/>
            <person name="Kim E."/>
            <person name="Zhao J.-S.Z."/>
            <person name="Manno D."/>
            <person name="Hawari J."/>
            <person name="Richardson P."/>
        </authorList>
    </citation>
    <scope>NUCLEOTIDE SEQUENCE [LARGE SCALE GENOMIC DNA]</scope>
    <source>
        <strain evidence="2">ATCC 700345 / ANG-SQ1</strain>
    </source>
</reference>
<dbReference type="EMBL" id="CP000851">
    <property type="protein sequence ID" value="ABV87561.1"/>
    <property type="molecule type" value="Genomic_DNA"/>
</dbReference>
<protein>
    <recommendedName>
        <fullName evidence="3">Sulfotransferase family protein</fullName>
    </recommendedName>
</protein>
<dbReference type="Pfam" id="PF17784">
    <property type="entry name" value="Sulfotransfer_4"/>
    <property type="match status" value="1"/>
</dbReference>
<dbReference type="Proteomes" id="UP000002608">
    <property type="component" value="Chromosome"/>
</dbReference>
<evidence type="ECO:0008006" key="3">
    <source>
        <dbReference type="Google" id="ProtNLM"/>
    </source>
</evidence>
<gene>
    <name evidence="1" type="ordered locus">Spea_2241</name>
</gene>
<name>A8H4S4_SHEPA</name>
<sequence length="223" mass="25707">MATKHDSNWIVMNKVFIIGLPRTGTTSISVAMLDYGFKVAHTAYTQQAFNLADIVSDAPCFSDYQQLDKLFPDAKFVYLERELSLWIPSMQMLINKMKVELDLKTGTFNPVLKRSFNHTFMLDKTDNPDEPAHLEKCYLDHKQQVLHYFADRDDFIRINISHEESLGQLLTFLGLEVDGSPQFPHLNIGRNVACWEEHKHPNKVNANSIGPLRRKFFDYAAKL</sequence>
<accession>A8H4S4</accession>